<name>A0A5C5ZM66_9BACT</name>
<evidence type="ECO:0000313" key="2">
    <source>
        <dbReference type="EMBL" id="TWT88176.1"/>
    </source>
</evidence>
<evidence type="ECO:0008006" key="4">
    <source>
        <dbReference type="Google" id="ProtNLM"/>
    </source>
</evidence>
<organism evidence="2 3">
    <name type="scientific">Pseudobythopirellula maris</name>
    <dbReference type="NCBI Taxonomy" id="2527991"/>
    <lineage>
        <taxon>Bacteria</taxon>
        <taxon>Pseudomonadati</taxon>
        <taxon>Planctomycetota</taxon>
        <taxon>Planctomycetia</taxon>
        <taxon>Pirellulales</taxon>
        <taxon>Lacipirellulaceae</taxon>
        <taxon>Pseudobythopirellula</taxon>
    </lineage>
</organism>
<sequence length="389" mass="41583" precursor="true">MKPYFLLALAAALASATAVDACAGGPATMQGGRGWFSTEYMLWGVSGYKVPPLVTSSPAGTARADSGSLPGAEILYGNETVEGGALNGSRIRYGYWLDDYEIYSFEASLLAVGQEGTLFQAESDGSTASLNRPYFDTNPLVNAPSSILVAFDDPVLGDFFSGSMRIDSTTELSSGSFSVRRLWSSSSHRRCDFILGYRFVRFDEGLLMRDSSLVDGAAAGVVGTTIAASDRFDTSNEFHGAEIGFVSSERFGRWSGDVTLKLALGNNHREVDIAGETRRQVPGFASVVVPGGVLAQPTNIGDYRSDILTAVPEIDLSVRRRVGESCELSLGFTILAVPQVARPGRLIDTVVNSTLLEGGALVGPAAPSFTWRNDHVLFYGMNLGAEWNY</sequence>
<evidence type="ECO:0000256" key="1">
    <source>
        <dbReference type="SAM" id="SignalP"/>
    </source>
</evidence>
<dbReference type="OrthoDB" id="8212403at2"/>
<reference evidence="2 3" key="1">
    <citation type="submission" date="2019-02" db="EMBL/GenBank/DDBJ databases">
        <title>Deep-cultivation of Planctomycetes and their phenomic and genomic characterization uncovers novel biology.</title>
        <authorList>
            <person name="Wiegand S."/>
            <person name="Jogler M."/>
            <person name="Boedeker C."/>
            <person name="Pinto D."/>
            <person name="Vollmers J."/>
            <person name="Rivas-Marin E."/>
            <person name="Kohn T."/>
            <person name="Peeters S.H."/>
            <person name="Heuer A."/>
            <person name="Rast P."/>
            <person name="Oberbeckmann S."/>
            <person name="Bunk B."/>
            <person name="Jeske O."/>
            <person name="Meyerdierks A."/>
            <person name="Storesund J.E."/>
            <person name="Kallscheuer N."/>
            <person name="Luecker S."/>
            <person name="Lage O.M."/>
            <person name="Pohl T."/>
            <person name="Merkel B.J."/>
            <person name="Hornburger P."/>
            <person name="Mueller R.-W."/>
            <person name="Bruemmer F."/>
            <person name="Labrenz M."/>
            <person name="Spormann A.M."/>
            <person name="Op Den Camp H."/>
            <person name="Overmann J."/>
            <person name="Amann R."/>
            <person name="Jetten M.S.M."/>
            <person name="Mascher T."/>
            <person name="Medema M.H."/>
            <person name="Devos D.P."/>
            <person name="Kaster A.-K."/>
            <person name="Ovreas L."/>
            <person name="Rohde M."/>
            <person name="Galperin M.Y."/>
            <person name="Jogler C."/>
        </authorList>
    </citation>
    <scope>NUCLEOTIDE SEQUENCE [LARGE SCALE GENOMIC DNA]</scope>
    <source>
        <strain evidence="2 3">Mal64</strain>
    </source>
</reference>
<accession>A0A5C5ZM66</accession>
<comment type="caution">
    <text evidence="2">The sequence shown here is derived from an EMBL/GenBank/DDBJ whole genome shotgun (WGS) entry which is preliminary data.</text>
</comment>
<dbReference type="RefSeq" id="WP_146399009.1">
    <property type="nucleotide sequence ID" value="NZ_SJPQ01000002.1"/>
</dbReference>
<evidence type="ECO:0000313" key="3">
    <source>
        <dbReference type="Proteomes" id="UP000315440"/>
    </source>
</evidence>
<proteinExistence type="predicted"/>
<dbReference type="EMBL" id="SJPQ01000002">
    <property type="protein sequence ID" value="TWT88176.1"/>
    <property type="molecule type" value="Genomic_DNA"/>
</dbReference>
<gene>
    <name evidence="2" type="ORF">Mal64_16530</name>
</gene>
<dbReference type="InterPro" id="IPR011446">
    <property type="entry name" value="BBP7"/>
</dbReference>
<feature type="signal peptide" evidence="1">
    <location>
        <begin position="1"/>
        <end position="23"/>
    </location>
</feature>
<dbReference type="Pfam" id="PF07585">
    <property type="entry name" value="BBP7"/>
    <property type="match status" value="1"/>
</dbReference>
<dbReference type="AlphaFoldDB" id="A0A5C5ZM66"/>
<dbReference type="Proteomes" id="UP000315440">
    <property type="component" value="Unassembled WGS sequence"/>
</dbReference>
<keyword evidence="3" id="KW-1185">Reference proteome</keyword>
<feature type="chain" id="PRO_5022975038" description="Carbohydrate-selective porin, OprB family" evidence="1">
    <location>
        <begin position="24"/>
        <end position="389"/>
    </location>
</feature>
<protein>
    <recommendedName>
        <fullName evidence="4">Carbohydrate-selective porin, OprB family</fullName>
    </recommendedName>
</protein>
<keyword evidence="1" id="KW-0732">Signal</keyword>